<dbReference type="EMBL" id="AVPJ01000006">
    <property type="protein sequence ID" value="KGN32693.1"/>
    <property type="molecule type" value="Genomic_DNA"/>
</dbReference>
<sequence>MAHPSPATESATPRLDVLPALDGLRAVAAGLVVLTHAAFLTGFGTSAGLPGHLLARGDFGVAIFFALSGFLLHRGLTAHAHGSGVDLLGYAARRFARIVPAYWVALAAVVIAADPGLRAWFLTGLGLHIYVPDVNIPSFGQSWSVATEVSFYIALPFVVLLLNRLRRRGAARPLVALVVLALITSLLPVFTGPAEFGVELLVERWLPWRAPHFLVGMIFAEALLVPDHPISRALSRLARDPVGCLALAGAAYLASTTPVAGSLTLEPAHGATLLMRTGLSTVVAACVLLPLTLGSPSWWSHVLSHPIVRWVGVVSFGLFLWHLPVFTALYAVSGAQFFRGGLAPLLAIGVPISLLLAFLSHQFVELPSSRLAARLTAHRRQRREGHHSDDREAKRPLEERSTE</sequence>
<evidence type="ECO:0000256" key="2">
    <source>
        <dbReference type="SAM" id="Phobius"/>
    </source>
</evidence>
<dbReference type="InterPro" id="IPR050879">
    <property type="entry name" value="Acyltransferase_3"/>
</dbReference>
<feature type="transmembrane region" description="Helical" evidence="2">
    <location>
        <begin position="53"/>
        <end position="72"/>
    </location>
</feature>
<gene>
    <name evidence="4" type="ORF">N802_17200</name>
</gene>
<dbReference type="Pfam" id="PF01757">
    <property type="entry name" value="Acyl_transf_3"/>
    <property type="match status" value="1"/>
</dbReference>
<feature type="region of interest" description="Disordered" evidence="1">
    <location>
        <begin position="378"/>
        <end position="403"/>
    </location>
</feature>
<feature type="domain" description="Acyltransferase 3" evidence="3">
    <location>
        <begin position="19"/>
        <end position="359"/>
    </location>
</feature>
<feature type="transmembrane region" description="Helical" evidence="2">
    <location>
        <begin position="101"/>
        <end position="121"/>
    </location>
</feature>
<protein>
    <recommendedName>
        <fullName evidence="3">Acyltransferase 3 domain-containing protein</fullName>
    </recommendedName>
</protein>
<dbReference type="PANTHER" id="PTHR23028:SF53">
    <property type="entry name" value="ACYL_TRANSF_3 DOMAIN-CONTAINING PROTEIN"/>
    <property type="match status" value="1"/>
</dbReference>
<keyword evidence="2" id="KW-0472">Membrane</keyword>
<dbReference type="RefSeq" id="WP_035915424.1">
    <property type="nucleotide sequence ID" value="NZ_AVPJ01000006.1"/>
</dbReference>
<evidence type="ECO:0000259" key="3">
    <source>
        <dbReference type="Pfam" id="PF01757"/>
    </source>
</evidence>
<evidence type="ECO:0000256" key="1">
    <source>
        <dbReference type="SAM" id="MobiDB-lite"/>
    </source>
</evidence>
<dbReference type="InterPro" id="IPR002656">
    <property type="entry name" value="Acyl_transf_3_dom"/>
</dbReference>
<feature type="transmembrane region" description="Helical" evidence="2">
    <location>
        <begin position="274"/>
        <end position="295"/>
    </location>
</feature>
<dbReference type="STRING" id="1385520.N802_17200"/>
<dbReference type="GO" id="GO:0016747">
    <property type="term" value="F:acyltransferase activity, transferring groups other than amino-acyl groups"/>
    <property type="evidence" value="ECO:0007669"/>
    <property type="project" value="InterPro"/>
</dbReference>
<evidence type="ECO:0000313" key="4">
    <source>
        <dbReference type="EMBL" id="KGN32693.1"/>
    </source>
</evidence>
<proteinExistence type="predicted"/>
<feature type="transmembrane region" description="Helical" evidence="2">
    <location>
        <begin position="174"/>
        <end position="194"/>
    </location>
</feature>
<feature type="transmembrane region" description="Helical" evidence="2">
    <location>
        <begin position="24"/>
        <end position="47"/>
    </location>
</feature>
<accession>A0A0A0J653</accession>
<reference evidence="4 5" key="1">
    <citation type="submission" date="2013-08" db="EMBL/GenBank/DDBJ databases">
        <title>The genome sequence of Knoellia sinensis.</title>
        <authorList>
            <person name="Zhu W."/>
            <person name="Wang G."/>
        </authorList>
    </citation>
    <scope>NUCLEOTIDE SEQUENCE [LARGE SCALE GENOMIC DNA]</scope>
    <source>
        <strain evidence="4 5">KCTC 19936</strain>
    </source>
</reference>
<feature type="transmembrane region" description="Helical" evidence="2">
    <location>
        <begin position="307"/>
        <end position="331"/>
    </location>
</feature>
<keyword evidence="5" id="KW-1185">Reference proteome</keyword>
<feature type="transmembrane region" description="Helical" evidence="2">
    <location>
        <begin position="337"/>
        <end position="359"/>
    </location>
</feature>
<keyword evidence="2" id="KW-0812">Transmembrane</keyword>
<dbReference type="GO" id="GO:0009103">
    <property type="term" value="P:lipopolysaccharide biosynthetic process"/>
    <property type="evidence" value="ECO:0007669"/>
    <property type="project" value="TreeGrafter"/>
</dbReference>
<comment type="caution">
    <text evidence="4">The sequence shown here is derived from an EMBL/GenBank/DDBJ whole genome shotgun (WGS) entry which is preliminary data.</text>
</comment>
<feature type="transmembrane region" description="Helical" evidence="2">
    <location>
        <begin position="141"/>
        <end position="162"/>
    </location>
</feature>
<dbReference type="eggNOG" id="COG1835">
    <property type="taxonomic scope" value="Bacteria"/>
</dbReference>
<dbReference type="Proteomes" id="UP000030002">
    <property type="component" value="Unassembled WGS sequence"/>
</dbReference>
<dbReference type="AlphaFoldDB" id="A0A0A0J653"/>
<dbReference type="PANTHER" id="PTHR23028">
    <property type="entry name" value="ACETYLTRANSFERASE"/>
    <property type="match status" value="1"/>
</dbReference>
<feature type="compositionally biased region" description="Basic and acidic residues" evidence="1">
    <location>
        <begin position="386"/>
        <end position="403"/>
    </location>
</feature>
<feature type="transmembrane region" description="Helical" evidence="2">
    <location>
        <begin position="237"/>
        <end position="254"/>
    </location>
</feature>
<name>A0A0A0J653_9MICO</name>
<organism evidence="4 5">
    <name type="scientific">Knoellia sinensis KCTC 19936</name>
    <dbReference type="NCBI Taxonomy" id="1385520"/>
    <lineage>
        <taxon>Bacteria</taxon>
        <taxon>Bacillati</taxon>
        <taxon>Actinomycetota</taxon>
        <taxon>Actinomycetes</taxon>
        <taxon>Micrococcales</taxon>
        <taxon>Intrasporangiaceae</taxon>
        <taxon>Knoellia</taxon>
    </lineage>
</organism>
<dbReference type="GO" id="GO:0016020">
    <property type="term" value="C:membrane"/>
    <property type="evidence" value="ECO:0007669"/>
    <property type="project" value="TreeGrafter"/>
</dbReference>
<evidence type="ECO:0000313" key="5">
    <source>
        <dbReference type="Proteomes" id="UP000030002"/>
    </source>
</evidence>
<dbReference type="OrthoDB" id="5242306at2"/>
<keyword evidence="2" id="KW-1133">Transmembrane helix</keyword>